<evidence type="ECO:0000313" key="4">
    <source>
        <dbReference type="Proteomes" id="UP001257060"/>
    </source>
</evidence>
<dbReference type="EMBL" id="JAMQOP010000003">
    <property type="protein sequence ID" value="MDS0300298.1"/>
    <property type="molecule type" value="Genomic_DNA"/>
</dbReference>
<dbReference type="RefSeq" id="WP_310925194.1">
    <property type="nucleotide sequence ID" value="NZ_JAMQOP010000003.1"/>
</dbReference>
<dbReference type="InterPro" id="IPR002881">
    <property type="entry name" value="DUF58"/>
</dbReference>
<reference evidence="3 4" key="1">
    <citation type="submission" date="2022-06" db="EMBL/GenBank/DDBJ databases">
        <title>Halogeometricum sp. a new haloarchaeum isolate from saline soil.</title>
        <authorList>
            <person name="Strakova D."/>
            <person name="Galisteo C."/>
            <person name="Sanchez-Porro C."/>
            <person name="Ventosa A."/>
        </authorList>
    </citation>
    <scope>NUCLEOTIDE SEQUENCE [LARGE SCALE GENOMIC DNA]</scope>
    <source>
        <strain evidence="3 4">S1BR25-6</strain>
    </source>
</reference>
<comment type="caution">
    <text evidence="3">The sequence shown here is derived from an EMBL/GenBank/DDBJ whole genome shotgun (WGS) entry which is preliminary data.</text>
</comment>
<feature type="compositionally biased region" description="Basic and acidic residues" evidence="1">
    <location>
        <begin position="475"/>
        <end position="492"/>
    </location>
</feature>
<dbReference type="PANTHER" id="PTHR33608:SF3">
    <property type="entry name" value="SLR2013 PROTEIN"/>
    <property type="match status" value="1"/>
</dbReference>
<dbReference type="Proteomes" id="UP001257060">
    <property type="component" value="Unassembled WGS sequence"/>
</dbReference>
<feature type="region of interest" description="Disordered" evidence="1">
    <location>
        <begin position="470"/>
        <end position="492"/>
    </location>
</feature>
<proteinExistence type="predicted"/>
<dbReference type="InterPro" id="IPR036465">
    <property type="entry name" value="vWFA_dom_sf"/>
</dbReference>
<dbReference type="PANTHER" id="PTHR33608">
    <property type="entry name" value="BLL2464 PROTEIN"/>
    <property type="match status" value="1"/>
</dbReference>
<keyword evidence="4" id="KW-1185">Reference proteome</keyword>
<accession>A0ABU2GJ57</accession>
<evidence type="ECO:0000313" key="3">
    <source>
        <dbReference type="EMBL" id="MDS0300298.1"/>
    </source>
</evidence>
<evidence type="ECO:0000259" key="2">
    <source>
        <dbReference type="Pfam" id="PF01882"/>
    </source>
</evidence>
<gene>
    <name evidence="3" type="ORF">NDI76_16245</name>
</gene>
<evidence type="ECO:0000256" key="1">
    <source>
        <dbReference type="SAM" id="MobiDB-lite"/>
    </source>
</evidence>
<dbReference type="SUPFAM" id="SSF53300">
    <property type="entry name" value="vWA-like"/>
    <property type="match status" value="1"/>
</dbReference>
<dbReference type="Gene3D" id="3.40.50.410">
    <property type="entry name" value="von Willebrand factor, type A domain"/>
    <property type="match status" value="1"/>
</dbReference>
<dbReference type="Pfam" id="PF01882">
    <property type="entry name" value="DUF58"/>
    <property type="match status" value="1"/>
</dbReference>
<protein>
    <submittedName>
        <fullName evidence="3">DUF58 domain-containing protein</fullName>
    </submittedName>
</protein>
<sequence>MRVTNRYWAIVALAGVLTAFAGLLDRPAPLVGTAALGVLLLAHQARFVGQSQHVVDGLSVVQACPRDRVVKGEPFSVTIEATVAAPSPLDVELVGDPSVRVSDVGDDERRCRLSRGERRATTTMTGSGVVAGRVRFGPPELRLTDPFGLFSESLDVGDSTEISVEARAPRRLHVGAGGEALAVGYGDRDTRQLGDSQEPVEIREYAPGDEMRHIDWKATARLNQPHVRNYERKTTRRTVLVLDHGASMNEGPPGERKLDYARDAALLFLENARTYEDPVSLYAVGDDGVTVEREFGVGAGQYAALKQRLLDLTPTVDPGATDSSGRTFETDTARARRLADRLADEATPFERTLRPFVAERRAYVRRLDARPLFSAVRANRAVLRRSTLTVLVTDDSARAELRDAVKLARRGEGHVVVLLTPTALFEETERFDPASRYRRYRDFEEFRRQLANMDGVSAFEVGPGDKLEAILSAGRDARERTSDERPHPGGVR</sequence>
<feature type="domain" description="DUF58" evidence="2">
    <location>
        <begin position="201"/>
        <end position="289"/>
    </location>
</feature>
<organism evidence="3 4">
    <name type="scientific">Halogeometricum salsisoli</name>
    <dbReference type="NCBI Taxonomy" id="2950536"/>
    <lineage>
        <taxon>Archaea</taxon>
        <taxon>Methanobacteriati</taxon>
        <taxon>Methanobacteriota</taxon>
        <taxon>Stenosarchaea group</taxon>
        <taxon>Halobacteria</taxon>
        <taxon>Halobacteriales</taxon>
        <taxon>Haloferacaceae</taxon>
        <taxon>Halogeometricum</taxon>
    </lineage>
</organism>
<name>A0ABU2GJ57_9EURY</name>